<dbReference type="STRING" id="1888892.BFL28_09085"/>
<dbReference type="EMBL" id="MDDS01000003">
    <property type="protein sequence ID" value="ODP39766.1"/>
    <property type="molecule type" value="Genomic_DNA"/>
</dbReference>
<gene>
    <name evidence="1" type="ORF">BFL28_09085</name>
</gene>
<protein>
    <recommendedName>
        <fullName evidence="3">Peptidase C39-like domain-containing protein</fullName>
    </recommendedName>
</protein>
<keyword evidence="2" id="KW-1185">Reference proteome</keyword>
<evidence type="ECO:0000313" key="2">
    <source>
        <dbReference type="Proteomes" id="UP000094487"/>
    </source>
</evidence>
<accession>A0A1E3M125</accession>
<evidence type="ECO:0000313" key="1">
    <source>
        <dbReference type="EMBL" id="ODP39766.1"/>
    </source>
</evidence>
<dbReference type="AlphaFoldDB" id="A0A1E3M125"/>
<comment type="caution">
    <text evidence="1">The sequence shown here is derived from an EMBL/GenBank/DDBJ whole genome shotgun (WGS) entry which is preliminary data.</text>
</comment>
<name>A0A1E3M125_9SPHN</name>
<dbReference type="OrthoDB" id="8419641at2"/>
<sequence>MGRLHAAARIEPLEQGALDGFCGIYAALNGLRLALADHRELSEVQIDALFARAVELLALEGRLQFAVTWGISQGRWRRLVNALCRSASRRSGVRVEAVIMFAAGARPSRRQVLRGIEGAIDRQRPVLLSLNGEYDHFTVVCAYTPTRLILHDSYIYHWVAKASCGVSYGRGKWRHRIATASIIVLEVRS</sequence>
<reference evidence="1 2" key="1">
    <citation type="submission" date="2016-08" db="EMBL/GenBank/DDBJ databases">
        <title>Draft genome of the agarase producing Sphingomonas sp. MCT13.</title>
        <authorList>
            <person name="D'Andrea M.M."/>
            <person name="Rossolini G.M."/>
            <person name="Thaller M.C."/>
        </authorList>
    </citation>
    <scope>NUCLEOTIDE SEQUENCE [LARGE SCALE GENOMIC DNA]</scope>
    <source>
        <strain evidence="1 2">MCT13</strain>
    </source>
</reference>
<evidence type="ECO:0008006" key="3">
    <source>
        <dbReference type="Google" id="ProtNLM"/>
    </source>
</evidence>
<organism evidence="1 2">
    <name type="scientific">Sphingomonas turrisvirgatae</name>
    <dbReference type="NCBI Taxonomy" id="1888892"/>
    <lineage>
        <taxon>Bacteria</taxon>
        <taxon>Pseudomonadati</taxon>
        <taxon>Pseudomonadota</taxon>
        <taxon>Alphaproteobacteria</taxon>
        <taxon>Sphingomonadales</taxon>
        <taxon>Sphingomonadaceae</taxon>
        <taxon>Sphingomonas</taxon>
    </lineage>
</organism>
<dbReference type="Proteomes" id="UP000094487">
    <property type="component" value="Unassembled WGS sequence"/>
</dbReference>
<dbReference type="RefSeq" id="WP_069318721.1">
    <property type="nucleotide sequence ID" value="NZ_MDDS01000003.1"/>
</dbReference>
<proteinExistence type="predicted"/>